<dbReference type="NCBIfam" id="NF009853">
    <property type="entry name" value="PRK13320.1-5"/>
    <property type="match status" value="1"/>
</dbReference>
<evidence type="ECO:0000256" key="16">
    <source>
        <dbReference type="HAMAP-Rule" id="MF_01274"/>
    </source>
</evidence>
<evidence type="ECO:0000313" key="18">
    <source>
        <dbReference type="Proteomes" id="UP001337305"/>
    </source>
</evidence>
<gene>
    <name evidence="16" type="primary">coaX</name>
    <name evidence="17" type="ORF">N1F79_16540</name>
</gene>
<comment type="catalytic activity">
    <reaction evidence="1 16">
        <text>(R)-pantothenate + ATP = (R)-4'-phosphopantothenate + ADP + H(+)</text>
        <dbReference type="Rhea" id="RHEA:16373"/>
        <dbReference type="ChEBI" id="CHEBI:10986"/>
        <dbReference type="ChEBI" id="CHEBI:15378"/>
        <dbReference type="ChEBI" id="CHEBI:29032"/>
        <dbReference type="ChEBI" id="CHEBI:30616"/>
        <dbReference type="ChEBI" id="CHEBI:456216"/>
        <dbReference type="EC" id="2.7.1.33"/>
    </reaction>
</comment>
<feature type="binding site" evidence="16">
    <location>
        <position position="172"/>
    </location>
    <ligand>
        <name>substrate</name>
    </ligand>
</feature>
<keyword evidence="10 16" id="KW-0418">Kinase</keyword>
<feature type="active site" description="Proton acceptor" evidence="16">
    <location>
        <position position="96"/>
    </location>
</feature>
<evidence type="ECO:0000256" key="8">
    <source>
        <dbReference type="ARBA" id="ARBA00022679"/>
    </source>
</evidence>
<protein>
    <recommendedName>
        <fullName evidence="15 16">Type III pantothenate kinase</fullName>
        <ecNumber evidence="6 16">2.7.1.33</ecNumber>
    </recommendedName>
    <alternativeName>
        <fullName evidence="16">PanK-III</fullName>
    </alternativeName>
    <alternativeName>
        <fullName evidence="16">Pantothenic acid kinase</fullName>
    </alternativeName>
</protein>
<feature type="binding site" evidence="16">
    <location>
        <position position="87"/>
    </location>
    <ligand>
        <name>substrate</name>
    </ligand>
</feature>
<evidence type="ECO:0000256" key="10">
    <source>
        <dbReference type="ARBA" id="ARBA00022777"/>
    </source>
</evidence>
<comment type="function">
    <text evidence="16">Catalyzes the phosphorylation of pantothenate (Pan), the first step in CoA biosynthesis.</text>
</comment>
<comment type="similarity">
    <text evidence="14 16">Belongs to the type III pantothenate kinase family.</text>
</comment>
<evidence type="ECO:0000256" key="15">
    <source>
        <dbReference type="ARBA" id="ARBA00040883"/>
    </source>
</evidence>
<dbReference type="PANTHER" id="PTHR34265">
    <property type="entry name" value="TYPE III PANTOTHENATE KINASE"/>
    <property type="match status" value="1"/>
</dbReference>
<evidence type="ECO:0000256" key="13">
    <source>
        <dbReference type="ARBA" id="ARBA00022993"/>
    </source>
</evidence>
<keyword evidence="16" id="KW-0479">Metal-binding</keyword>
<feature type="binding site" evidence="16">
    <location>
        <begin position="94"/>
        <end position="97"/>
    </location>
    <ligand>
        <name>substrate</name>
    </ligand>
</feature>
<dbReference type="PANTHER" id="PTHR34265:SF1">
    <property type="entry name" value="TYPE III PANTOTHENATE KINASE"/>
    <property type="match status" value="1"/>
</dbReference>
<evidence type="ECO:0000256" key="3">
    <source>
        <dbReference type="ARBA" id="ARBA00004496"/>
    </source>
</evidence>
<dbReference type="NCBIfam" id="TIGR00671">
    <property type="entry name" value="baf"/>
    <property type="match status" value="1"/>
</dbReference>
<dbReference type="InterPro" id="IPR004619">
    <property type="entry name" value="Type_III_PanK"/>
</dbReference>
<keyword evidence="9 16" id="KW-0547">Nucleotide-binding</keyword>
<evidence type="ECO:0000313" key="17">
    <source>
        <dbReference type="EMBL" id="MEF3834743.1"/>
    </source>
</evidence>
<comment type="cofactor">
    <cofactor evidence="2">
        <name>K(+)</name>
        <dbReference type="ChEBI" id="CHEBI:29103"/>
    </cofactor>
</comment>
<feature type="binding site" evidence="16">
    <location>
        <begin position="6"/>
        <end position="13"/>
    </location>
    <ligand>
        <name>ATP</name>
        <dbReference type="ChEBI" id="CHEBI:30616"/>
    </ligand>
</feature>
<comment type="cofactor">
    <cofactor evidence="16">
        <name>NH4(+)</name>
        <dbReference type="ChEBI" id="CHEBI:28938"/>
    </cofactor>
    <cofactor evidence="16">
        <name>K(+)</name>
        <dbReference type="ChEBI" id="CHEBI:29103"/>
    </cofactor>
    <text evidence="16">A monovalent cation. Ammonium or potassium.</text>
</comment>
<comment type="caution">
    <text evidence="17">The sequence shown here is derived from an EMBL/GenBank/DDBJ whole genome shotgun (WGS) entry which is preliminary data.</text>
</comment>
<dbReference type="SUPFAM" id="SSF53067">
    <property type="entry name" value="Actin-like ATPase domain"/>
    <property type="match status" value="2"/>
</dbReference>
<keyword evidence="7 16" id="KW-0963">Cytoplasm</keyword>
<feature type="binding site" evidence="16">
    <location>
        <position position="120"/>
    </location>
    <ligand>
        <name>ATP</name>
        <dbReference type="ChEBI" id="CHEBI:30616"/>
    </ligand>
</feature>
<evidence type="ECO:0000256" key="4">
    <source>
        <dbReference type="ARBA" id="ARBA00005225"/>
    </source>
</evidence>
<comment type="pathway">
    <text evidence="4 16">Cofactor biosynthesis; coenzyme A biosynthesis; CoA from (R)-pantothenate: step 1/5.</text>
</comment>
<evidence type="ECO:0000256" key="12">
    <source>
        <dbReference type="ARBA" id="ARBA00022958"/>
    </source>
</evidence>
<dbReference type="Pfam" id="PF03309">
    <property type="entry name" value="Pan_kinase"/>
    <property type="match status" value="1"/>
</dbReference>
<dbReference type="RefSeq" id="WP_303307058.1">
    <property type="nucleotide sequence ID" value="NZ_JAODOP010000004.1"/>
</dbReference>
<reference evidence="17 18" key="1">
    <citation type="submission" date="2022-09" db="EMBL/GenBank/DDBJ databases">
        <title>Genome sequencing of Flavivirga sp. MEBiC05379.</title>
        <authorList>
            <person name="Oh H.-M."/>
            <person name="Kwon K.K."/>
            <person name="Park M.J."/>
            <person name="Yang S.-H."/>
        </authorList>
    </citation>
    <scope>NUCLEOTIDE SEQUENCE [LARGE SCALE GENOMIC DNA]</scope>
    <source>
        <strain evidence="17 18">MEBiC05379</strain>
    </source>
</reference>
<keyword evidence="11 16" id="KW-0067">ATP-binding</keyword>
<dbReference type="HAMAP" id="MF_01274">
    <property type="entry name" value="Pantothen_kinase_3"/>
    <property type="match status" value="1"/>
</dbReference>
<name>A0ABU7XVL4_9FLAO</name>
<accession>A0ABU7XVL4</accession>
<evidence type="ECO:0000256" key="9">
    <source>
        <dbReference type="ARBA" id="ARBA00022741"/>
    </source>
</evidence>
<organism evidence="17 18">
    <name type="scientific">Flavivirga spongiicola</name>
    <dbReference type="NCBI Taxonomy" id="421621"/>
    <lineage>
        <taxon>Bacteria</taxon>
        <taxon>Pseudomonadati</taxon>
        <taxon>Bacteroidota</taxon>
        <taxon>Flavobacteriia</taxon>
        <taxon>Flavobacteriales</taxon>
        <taxon>Flavobacteriaceae</taxon>
        <taxon>Flavivirga</taxon>
    </lineage>
</organism>
<comment type="subcellular location">
    <subcellularLocation>
        <location evidence="3 16">Cytoplasm</location>
    </subcellularLocation>
</comment>
<sequence length="243" mass="26654">MNLIIDVGNSFVKLAVFEGGTLNHKEVVKLNLVLEGINSLKEKYTSIKKAIISSVGKLNKADIKAISKSFDVMILDANVKLPFKNLYTTPNTLGVDRIALVCASVEQFPNNNVLIIDAGTCVTYDFVTAKNEYMGGAISPGLRMRYKSLNNLTVNLPLLESEIPKNIIGNSTNGSIHSGVVYGILKEIEGIIDEYHRKYSDLTVILTGGDANFLSKQLKSSIFANSNFLLEGLNYILQFNSNE</sequence>
<dbReference type="EMBL" id="JAODOP010000004">
    <property type="protein sequence ID" value="MEF3834743.1"/>
    <property type="molecule type" value="Genomic_DNA"/>
</dbReference>
<dbReference type="InterPro" id="IPR043129">
    <property type="entry name" value="ATPase_NBD"/>
</dbReference>
<evidence type="ECO:0000256" key="6">
    <source>
        <dbReference type="ARBA" id="ARBA00012102"/>
    </source>
</evidence>
<dbReference type="CDD" id="cd24015">
    <property type="entry name" value="ASKHA_NBD_PanK-III"/>
    <property type="match status" value="1"/>
</dbReference>
<dbReference type="GO" id="GO:0004594">
    <property type="term" value="F:pantothenate kinase activity"/>
    <property type="evidence" value="ECO:0007669"/>
    <property type="project" value="UniProtKB-EC"/>
</dbReference>
<keyword evidence="8 16" id="KW-0808">Transferase</keyword>
<evidence type="ECO:0000256" key="11">
    <source>
        <dbReference type="ARBA" id="ARBA00022840"/>
    </source>
</evidence>
<dbReference type="EC" id="2.7.1.33" evidence="6 16"/>
<keyword evidence="18" id="KW-1185">Reference proteome</keyword>
<evidence type="ECO:0000256" key="1">
    <source>
        <dbReference type="ARBA" id="ARBA00001206"/>
    </source>
</evidence>
<evidence type="ECO:0000256" key="5">
    <source>
        <dbReference type="ARBA" id="ARBA00011738"/>
    </source>
</evidence>
<evidence type="ECO:0000256" key="14">
    <source>
        <dbReference type="ARBA" id="ARBA00038036"/>
    </source>
</evidence>
<proteinExistence type="inferred from homology"/>
<keyword evidence="13 16" id="KW-0173">Coenzyme A biosynthesis</keyword>
<dbReference type="Proteomes" id="UP001337305">
    <property type="component" value="Unassembled WGS sequence"/>
</dbReference>
<comment type="subunit">
    <text evidence="5 16">Homodimer.</text>
</comment>
<keyword evidence="12 16" id="KW-0630">Potassium</keyword>
<evidence type="ECO:0000256" key="7">
    <source>
        <dbReference type="ARBA" id="ARBA00022490"/>
    </source>
</evidence>
<dbReference type="Gene3D" id="3.30.420.40">
    <property type="match status" value="2"/>
</dbReference>
<evidence type="ECO:0000256" key="2">
    <source>
        <dbReference type="ARBA" id="ARBA00001958"/>
    </source>
</evidence>
<feature type="binding site" evidence="16">
    <location>
        <position position="117"/>
    </location>
    <ligand>
        <name>K(+)</name>
        <dbReference type="ChEBI" id="CHEBI:29103"/>
    </ligand>
</feature>